<evidence type="ECO:0000256" key="5">
    <source>
        <dbReference type="ARBA" id="ARBA00023125"/>
    </source>
</evidence>
<dbReference type="RefSeq" id="WP_012063462.1">
    <property type="nucleotide sequence ID" value="NC_009633.1"/>
</dbReference>
<dbReference type="GO" id="GO:1900376">
    <property type="term" value="P:regulation of secondary metabolite biosynthetic process"/>
    <property type="evidence" value="ECO:0007669"/>
    <property type="project" value="TreeGrafter"/>
</dbReference>
<comment type="similarity">
    <text evidence="1">Belongs to the Fur family.</text>
</comment>
<dbReference type="Pfam" id="PF01475">
    <property type="entry name" value="FUR"/>
    <property type="match status" value="1"/>
</dbReference>
<dbReference type="GO" id="GO:0008270">
    <property type="term" value="F:zinc ion binding"/>
    <property type="evidence" value="ECO:0007669"/>
    <property type="project" value="TreeGrafter"/>
</dbReference>
<dbReference type="GO" id="GO:0000976">
    <property type="term" value="F:transcription cis-regulatory region binding"/>
    <property type="evidence" value="ECO:0007669"/>
    <property type="project" value="TreeGrafter"/>
</dbReference>
<dbReference type="eggNOG" id="COG0735">
    <property type="taxonomic scope" value="Bacteria"/>
</dbReference>
<proteinExistence type="inferred from homology"/>
<dbReference type="PANTHER" id="PTHR33202">
    <property type="entry name" value="ZINC UPTAKE REGULATION PROTEIN"/>
    <property type="match status" value="1"/>
</dbReference>
<dbReference type="AlphaFoldDB" id="A6TQL9"/>
<dbReference type="EMBL" id="CP000724">
    <property type="protein sequence ID" value="ABR48487.1"/>
    <property type="molecule type" value="Genomic_DNA"/>
</dbReference>
<keyword evidence="10" id="KW-1185">Reference proteome</keyword>
<dbReference type="STRING" id="293826.Amet_2333"/>
<comment type="cofactor">
    <cofactor evidence="7">
        <name>Zn(2+)</name>
        <dbReference type="ChEBI" id="CHEBI:29105"/>
    </cofactor>
    <text evidence="7">Binds 1 zinc ion per subunit.</text>
</comment>
<reference evidence="10" key="1">
    <citation type="journal article" date="2016" name="Genome Announc.">
        <title>Complete genome sequence of Alkaliphilus metalliredigens strain QYMF, an alkaliphilic and metal-reducing bacterium isolated from borax-contaminated leachate ponds.</title>
        <authorList>
            <person name="Hwang C."/>
            <person name="Copeland A."/>
            <person name="Lucas S."/>
            <person name="Lapidus A."/>
            <person name="Barry K."/>
            <person name="Detter J.C."/>
            <person name="Glavina Del Rio T."/>
            <person name="Hammon N."/>
            <person name="Israni S."/>
            <person name="Dalin E."/>
            <person name="Tice H."/>
            <person name="Pitluck S."/>
            <person name="Chertkov O."/>
            <person name="Brettin T."/>
            <person name="Bruce D."/>
            <person name="Han C."/>
            <person name="Schmutz J."/>
            <person name="Larimer F."/>
            <person name="Land M.L."/>
            <person name="Hauser L."/>
            <person name="Kyrpides N."/>
            <person name="Mikhailova N."/>
            <person name="Ye Q."/>
            <person name="Zhou J."/>
            <person name="Richardson P."/>
            <person name="Fields M.W."/>
        </authorList>
    </citation>
    <scope>NUCLEOTIDE SEQUENCE [LARGE SCALE GENOMIC DNA]</scope>
    <source>
        <strain evidence="10">QYMF</strain>
    </source>
</reference>
<evidence type="ECO:0000256" key="8">
    <source>
        <dbReference type="PIRSR" id="PIRSR602481-2"/>
    </source>
</evidence>
<dbReference type="Proteomes" id="UP000001572">
    <property type="component" value="Chromosome"/>
</dbReference>
<accession>A6TQL9</accession>
<comment type="cofactor">
    <cofactor evidence="8">
        <name>Mn(2+)</name>
        <dbReference type="ChEBI" id="CHEBI:29035"/>
    </cofactor>
    <cofactor evidence="8">
        <name>Fe(2+)</name>
        <dbReference type="ChEBI" id="CHEBI:29033"/>
    </cofactor>
    <text evidence="8">Binds 1 Mn(2+) or Fe(2+) ion per subunit.</text>
</comment>
<evidence type="ECO:0000256" key="4">
    <source>
        <dbReference type="ARBA" id="ARBA00023015"/>
    </source>
</evidence>
<evidence type="ECO:0000256" key="6">
    <source>
        <dbReference type="ARBA" id="ARBA00023163"/>
    </source>
</evidence>
<dbReference type="InterPro" id="IPR002481">
    <property type="entry name" value="FUR"/>
</dbReference>
<dbReference type="InterPro" id="IPR036390">
    <property type="entry name" value="WH_DNA-bd_sf"/>
</dbReference>
<evidence type="ECO:0000256" key="2">
    <source>
        <dbReference type="ARBA" id="ARBA00022491"/>
    </source>
</evidence>
<evidence type="ECO:0000313" key="10">
    <source>
        <dbReference type="Proteomes" id="UP000001572"/>
    </source>
</evidence>
<gene>
    <name evidence="9" type="ordered locus">Amet_2333</name>
</gene>
<evidence type="ECO:0000256" key="3">
    <source>
        <dbReference type="ARBA" id="ARBA00022833"/>
    </source>
</evidence>
<sequence>MKESIEKHLKEKGLKITNQRKAILEAFQNPEKHLLTAAEVLEIVSKYTDKLNFSTVYRNLETLTEVGILKRINLDNGINNYELDIENHHHHHLICLSCGDAKTIDYCPFDEMRISNKQLQDFTPVDHKLEIYGYCKKCGNNMSCDKLNKKQKVSK</sequence>
<keyword evidence="8" id="KW-0408">Iron</keyword>
<protein>
    <submittedName>
        <fullName evidence="9">Ferric uptake regulator, Fur family</fullName>
    </submittedName>
</protein>
<dbReference type="CDD" id="cd07153">
    <property type="entry name" value="Fur_like"/>
    <property type="match status" value="1"/>
</dbReference>
<feature type="binding site" evidence="7">
    <location>
        <position position="135"/>
    </location>
    <ligand>
        <name>Zn(2+)</name>
        <dbReference type="ChEBI" id="CHEBI:29105"/>
    </ligand>
</feature>
<dbReference type="InterPro" id="IPR043135">
    <property type="entry name" value="Fur_C"/>
</dbReference>
<keyword evidence="7" id="KW-0479">Metal-binding</keyword>
<dbReference type="Gene3D" id="3.30.1490.190">
    <property type="match status" value="1"/>
</dbReference>
<dbReference type="GO" id="GO:0003700">
    <property type="term" value="F:DNA-binding transcription factor activity"/>
    <property type="evidence" value="ECO:0007669"/>
    <property type="project" value="InterPro"/>
</dbReference>
<name>A6TQL9_ALKMQ</name>
<dbReference type="SUPFAM" id="SSF46785">
    <property type="entry name" value="Winged helix' DNA-binding domain"/>
    <property type="match status" value="1"/>
</dbReference>
<dbReference type="GO" id="GO:0045892">
    <property type="term" value="P:negative regulation of DNA-templated transcription"/>
    <property type="evidence" value="ECO:0007669"/>
    <property type="project" value="TreeGrafter"/>
</dbReference>
<evidence type="ECO:0000256" key="1">
    <source>
        <dbReference type="ARBA" id="ARBA00007957"/>
    </source>
</evidence>
<feature type="binding site" evidence="8">
    <location>
        <position position="127"/>
    </location>
    <ligand>
        <name>Fe cation</name>
        <dbReference type="ChEBI" id="CHEBI:24875"/>
    </ligand>
</feature>
<dbReference type="PANTHER" id="PTHR33202:SF7">
    <property type="entry name" value="FERRIC UPTAKE REGULATION PROTEIN"/>
    <property type="match status" value="1"/>
</dbReference>
<evidence type="ECO:0000313" key="9">
    <source>
        <dbReference type="EMBL" id="ABR48487.1"/>
    </source>
</evidence>
<feature type="binding site" evidence="7">
    <location>
        <position position="98"/>
    </location>
    <ligand>
        <name>Zn(2+)</name>
        <dbReference type="ChEBI" id="CHEBI:29105"/>
    </ligand>
</feature>
<keyword evidence="6" id="KW-0804">Transcription</keyword>
<organism evidence="9 10">
    <name type="scientific">Alkaliphilus metalliredigens (strain QYMF)</name>
    <dbReference type="NCBI Taxonomy" id="293826"/>
    <lineage>
        <taxon>Bacteria</taxon>
        <taxon>Bacillati</taxon>
        <taxon>Bacillota</taxon>
        <taxon>Clostridia</taxon>
        <taxon>Peptostreptococcales</taxon>
        <taxon>Natronincolaceae</taxon>
        <taxon>Alkaliphilus</taxon>
    </lineage>
</organism>
<evidence type="ECO:0000256" key="7">
    <source>
        <dbReference type="PIRSR" id="PIRSR602481-1"/>
    </source>
</evidence>
<feature type="binding site" evidence="7">
    <location>
        <position position="95"/>
    </location>
    <ligand>
        <name>Zn(2+)</name>
        <dbReference type="ChEBI" id="CHEBI:29105"/>
    </ligand>
</feature>
<keyword evidence="2" id="KW-0678">Repressor</keyword>
<keyword evidence="4" id="KW-0805">Transcription regulation</keyword>
<dbReference type="InterPro" id="IPR036388">
    <property type="entry name" value="WH-like_DNA-bd_sf"/>
</dbReference>
<dbReference type="KEGG" id="amt:Amet_2333"/>
<dbReference type="Gene3D" id="1.10.10.10">
    <property type="entry name" value="Winged helix-like DNA-binding domain superfamily/Winged helix DNA-binding domain"/>
    <property type="match status" value="1"/>
</dbReference>
<feature type="binding site" evidence="8">
    <location>
        <position position="89"/>
    </location>
    <ligand>
        <name>Fe cation</name>
        <dbReference type="ChEBI" id="CHEBI:24875"/>
    </ligand>
</feature>
<dbReference type="HOGENOM" id="CLU_096072_5_0_9"/>
<keyword evidence="5" id="KW-0238">DNA-binding</keyword>
<feature type="binding site" evidence="7">
    <location>
        <position position="138"/>
    </location>
    <ligand>
        <name>Zn(2+)</name>
        <dbReference type="ChEBI" id="CHEBI:29105"/>
    </ligand>
</feature>
<keyword evidence="3 7" id="KW-0862">Zinc</keyword>